<dbReference type="CDD" id="cd02440">
    <property type="entry name" value="AdoMet_MTases"/>
    <property type="match status" value="1"/>
</dbReference>
<dbReference type="STRING" id="1577791.Mpt1_c01090"/>
<evidence type="ECO:0000259" key="9">
    <source>
        <dbReference type="SMART" id="SM00650"/>
    </source>
</evidence>
<dbReference type="SMART" id="SM00650">
    <property type="entry name" value="rADc"/>
    <property type="match status" value="1"/>
</dbReference>
<dbReference type="InterPro" id="IPR020598">
    <property type="entry name" value="rRNA_Ade_methylase_Trfase_N"/>
</dbReference>
<dbReference type="RefSeq" id="WP_052399211.1">
    <property type="nucleotide sequence ID" value="NZ_CP010070.1"/>
</dbReference>
<dbReference type="NCBIfam" id="TIGR00755">
    <property type="entry name" value="ksgA"/>
    <property type="match status" value="1"/>
</dbReference>
<dbReference type="Proteomes" id="UP000030787">
    <property type="component" value="Chromosome"/>
</dbReference>
<comment type="subcellular location">
    <subcellularLocation>
        <location evidence="7">Cytoplasm</location>
    </subcellularLocation>
</comment>
<evidence type="ECO:0000313" key="11">
    <source>
        <dbReference type="Proteomes" id="UP000030787"/>
    </source>
</evidence>
<protein>
    <recommendedName>
        <fullName evidence="7">Probable ribosomal RNA small subunit methyltransferase A</fullName>
        <ecNumber evidence="7">2.1.1.-</ecNumber>
    </recommendedName>
    <alternativeName>
        <fullName evidence="7">16S rRNA dimethyladenosine transferase</fullName>
    </alternativeName>
    <alternativeName>
        <fullName evidence="7">16S rRNA dimethylase</fullName>
    </alternativeName>
    <alternativeName>
        <fullName evidence="7">S-adenosylmethionine-6-N',N'-adenosyl(rRNA) dimethyltransferase</fullName>
    </alternativeName>
</protein>
<keyword evidence="6 7" id="KW-0694">RNA-binding</keyword>
<dbReference type="Pfam" id="PF00398">
    <property type="entry name" value="RrnaAD"/>
    <property type="match status" value="1"/>
</dbReference>
<keyword evidence="11" id="KW-1185">Reference proteome</keyword>
<dbReference type="Gene3D" id="1.10.8.100">
    <property type="entry name" value="Ribosomal RNA adenine dimethylase-like, domain 2"/>
    <property type="match status" value="1"/>
</dbReference>
<feature type="binding site" evidence="7 8">
    <location>
        <position position="51"/>
    </location>
    <ligand>
        <name>S-adenosyl-L-methionine</name>
        <dbReference type="ChEBI" id="CHEBI:59789"/>
    </ligand>
</feature>
<dbReference type="EMBL" id="CP010070">
    <property type="protein sequence ID" value="AIZ56013.1"/>
    <property type="molecule type" value="Genomic_DNA"/>
</dbReference>
<dbReference type="EC" id="2.1.1.-" evidence="7"/>
<dbReference type="PROSITE" id="PS51689">
    <property type="entry name" value="SAM_RNA_A_N6_MT"/>
    <property type="match status" value="1"/>
</dbReference>
<feature type="binding site" evidence="7 8">
    <location>
        <position position="24"/>
    </location>
    <ligand>
        <name>S-adenosyl-L-methionine</name>
        <dbReference type="ChEBI" id="CHEBI:59789"/>
    </ligand>
</feature>
<dbReference type="InterPro" id="IPR001737">
    <property type="entry name" value="KsgA/Erm"/>
</dbReference>
<dbReference type="InterPro" id="IPR020596">
    <property type="entry name" value="rRNA_Ade_Mease_Trfase_CS"/>
</dbReference>
<gene>
    <name evidence="7 10" type="primary">rsmA</name>
    <name evidence="7" type="synonym">ksgA</name>
    <name evidence="10" type="ORF">Mpt1_c01090</name>
</gene>
<comment type="similarity">
    <text evidence="7">Belongs to the class I-like SAM-binding methyltransferase superfamily. rRNA adenine N(6)-methyltransferase family. RsmA subfamily.</text>
</comment>
<evidence type="ECO:0000256" key="5">
    <source>
        <dbReference type="ARBA" id="ARBA00022691"/>
    </source>
</evidence>
<dbReference type="InterPro" id="IPR011530">
    <property type="entry name" value="rRNA_adenine_dimethylase"/>
</dbReference>
<dbReference type="KEGG" id="mear:Mpt1_c01090"/>
<dbReference type="HOGENOM" id="CLU_041220_0_2_2"/>
<evidence type="ECO:0000256" key="7">
    <source>
        <dbReference type="HAMAP-Rule" id="MF_00607"/>
    </source>
</evidence>
<dbReference type="OrthoDB" id="9883at2157"/>
<dbReference type="SUPFAM" id="SSF53335">
    <property type="entry name" value="S-adenosyl-L-methionine-dependent methyltransferases"/>
    <property type="match status" value="1"/>
</dbReference>
<comment type="function">
    <text evidence="7">Specifically dimethylates two adjacent adenosines in the loop of a conserved hairpin near the 3'-end of 16S rRNA in the 30S particle. May play a critical role in biogenesis of 30S subunits.</text>
</comment>
<keyword evidence="3 7" id="KW-0489">Methyltransferase</keyword>
<dbReference type="InterPro" id="IPR023165">
    <property type="entry name" value="rRNA_Ade_diMease-like_C"/>
</dbReference>
<feature type="binding site" evidence="7 8">
    <location>
        <position position="26"/>
    </location>
    <ligand>
        <name>S-adenosyl-L-methionine</name>
        <dbReference type="ChEBI" id="CHEBI:59789"/>
    </ligand>
</feature>
<proteinExistence type="inferred from homology"/>
<feature type="binding site" evidence="7 8">
    <location>
        <position position="95"/>
    </location>
    <ligand>
        <name>S-adenosyl-L-methionine</name>
        <dbReference type="ChEBI" id="CHEBI:59789"/>
    </ligand>
</feature>
<dbReference type="PANTHER" id="PTHR11727:SF7">
    <property type="entry name" value="DIMETHYLADENOSINE TRANSFERASE-RELATED"/>
    <property type="match status" value="1"/>
</dbReference>
<keyword evidence="4 7" id="KW-0808">Transferase</keyword>
<accession>A0A0A7LAG6</accession>
<evidence type="ECO:0000256" key="2">
    <source>
        <dbReference type="ARBA" id="ARBA00022552"/>
    </source>
</evidence>
<dbReference type="GeneID" id="24817784"/>
<dbReference type="GO" id="GO:0003723">
    <property type="term" value="F:RNA binding"/>
    <property type="evidence" value="ECO:0007669"/>
    <property type="project" value="UniProtKB-UniRule"/>
</dbReference>
<keyword evidence="1 7" id="KW-0963">Cytoplasm</keyword>
<dbReference type="AlphaFoldDB" id="A0A0A7LAG6"/>
<keyword evidence="5 7" id="KW-0949">S-adenosyl-L-methionine</keyword>
<reference evidence="10 11" key="1">
    <citation type="journal article" date="2014" name="Appl. Environ. Microbiol.">
        <title>Comparative Genome Analysis of 'Candidatus Methanoplasma termitum' Indicates a New Mode of Energy Metabolism in the Seventh Order of Methanogens.</title>
        <authorList>
            <person name="Lang K."/>
            <person name="Schuldes J."/>
            <person name="Klingl A."/>
            <person name="Poehlein A."/>
            <person name="Daniel R."/>
            <person name="Brune A."/>
        </authorList>
    </citation>
    <scope>NUCLEOTIDE SEQUENCE [LARGE SCALE GENOMIC DNA]</scope>
    <source>
        <strain evidence="11">Mpt1</strain>
    </source>
</reference>
<dbReference type="HAMAP" id="MF_00607">
    <property type="entry name" value="16SrRNA_methyltr_A"/>
    <property type="match status" value="1"/>
</dbReference>
<keyword evidence="2 7" id="KW-0698">rRNA processing</keyword>
<dbReference type="PANTHER" id="PTHR11727">
    <property type="entry name" value="DIMETHYLADENOSINE TRANSFERASE"/>
    <property type="match status" value="1"/>
</dbReference>
<evidence type="ECO:0000256" key="6">
    <source>
        <dbReference type="ARBA" id="ARBA00022884"/>
    </source>
</evidence>
<evidence type="ECO:0000256" key="4">
    <source>
        <dbReference type="ARBA" id="ARBA00022679"/>
    </source>
</evidence>
<dbReference type="GO" id="GO:0000179">
    <property type="term" value="F:rRNA (adenine-N6,N6-)-dimethyltransferase activity"/>
    <property type="evidence" value="ECO:0007669"/>
    <property type="project" value="UniProtKB-UniRule"/>
</dbReference>
<dbReference type="GO" id="GO:0005737">
    <property type="term" value="C:cytoplasm"/>
    <property type="evidence" value="ECO:0007669"/>
    <property type="project" value="UniProtKB-SubCell"/>
</dbReference>
<dbReference type="InterPro" id="IPR029063">
    <property type="entry name" value="SAM-dependent_MTases_sf"/>
</dbReference>
<name>A0A0A7LAG6_9ARCH</name>
<evidence type="ECO:0000256" key="1">
    <source>
        <dbReference type="ARBA" id="ARBA00022490"/>
    </source>
</evidence>
<feature type="binding site" evidence="7 8">
    <location>
        <position position="110"/>
    </location>
    <ligand>
        <name>S-adenosyl-L-methionine</name>
        <dbReference type="ChEBI" id="CHEBI:59789"/>
    </ligand>
</feature>
<evidence type="ECO:0000256" key="8">
    <source>
        <dbReference type="PROSITE-ProRule" id="PRU01026"/>
    </source>
</evidence>
<feature type="binding site" evidence="7 8">
    <location>
        <position position="72"/>
    </location>
    <ligand>
        <name>S-adenosyl-L-methionine</name>
        <dbReference type="ChEBI" id="CHEBI:59789"/>
    </ligand>
</feature>
<sequence>MNRGETGRLMAETGVVPKKSKGQNFLIDDRVADRQVNFSGISKEDRVLEVGPGLGILTSRLIERTDHLTCIEIDEILAGHVESTYGDRLDLIRGDAVRIPFPPFDVFVSNLPYSVSTPIIFKLLEYDFRKAIVMVQKEFADRMIADVGSPDYSRLTVNLFYKAECRLLEKVPRSRFKPQPKVDSAIVEIVPRPAPFEVLDEKTFFDVTEATFNHRRKKIGTSLKAAKMIKDDWDVPFLDSRVEELRPAEIAEIANSVFVLKKECTR</sequence>
<feature type="domain" description="Ribosomal RNA adenine methylase transferase N-terminal" evidence="9">
    <location>
        <begin position="31"/>
        <end position="193"/>
    </location>
</feature>
<dbReference type="PROSITE" id="PS01131">
    <property type="entry name" value="RRNA_A_DIMETH"/>
    <property type="match status" value="1"/>
</dbReference>
<evidence type="ECO:0000256" key="3">
    <source>
        <dbReference type="ARBA" id="ARBA00022603"/>
    </source>
</evidence>
<organism evidence="10 11">
    <name type="scientific">Candidatus Methanoplasma termitum</name>
    <dbReference type="NCBI Taxonomy" id="1577791"/>
    <lineage>
        <taxon>Archaea</taxon>
        <taxon>Methanobacteriati</taxon>
        <taxon>Thermoplasmatota</taxon>
        <taxon>Thermoplasmata</taxon>
        <taxon>Methanomassiliicoccales</taxon>
        <taxon>Methanomassiliicoccaceae</taxon>
        <taxon>Candidatus Methanoplasma</taxon>
    </lineage>
</organism>
<dbReference type="Gene3D" id="3.40.50.150">
    <property type="entry name" value="Vaccinia Virus protein VP39"/>
    <property type="match status" value="1"/>
</dbReference>
<evidence type="ECO:0000313" key="10">
    <source>
        <dbReference type="EMBL" id="AIZ56013.1"/>
    </source>
</evidence>